<keyword evidence="1" id="KW-1185">Reference proteome</keyword>
<dbReference type="WBParaSite" id="jg9117">
    <property type="protein sequence ID" value="jg9117"/>
    <property type="gene ID" value="jg9117"/>
</dbReference>
<accession>A0A915EUH2</accession>
<dbReference type="Gene3D" id="2.60.40.150">
    <property type="entry name" value="C2 domain"/>
    <property type="match status" value="1"/>
</dbReference>
<evidence type="ECO:0000313" key="1">
    <source>
        <dbReference type="Proteomes" id="UP000887574"/>
    </source>
</evidence>
<evidence type="ECO:0000313" key="2">
    <source>
        <dbReference type="WBParaSite" id="jg9117"/>
    </source>
</evidence>
<dbReference type="SUPFAM" id="SSF49562">
    <property type="entry name" value="C2 domain (Calcium/lipid-binding domain, CaLB)"/>
    <property type="match status" value="1"/>
</dbReference>
<dbReference type="Proteomes" id="UP000887574">
    <property type="component" value="Unplaced"/>
</dbReference>
<proteinExistence type="predicted"/>
<dbReference type="InterPro" id="IPR035892">
    <property type="entry name" value="C2_domain_sf"/>
</dbReference>
<organism evidence="1 2">
    <name type="scientific">Ditylenchus dipsaci</name>
    <dbReference type="NCBI Taxonomy" id="166011"/>
    <lineage>
        <taxon>Eukaryota</taxon>
        <taxon>Metazoa</taxon>
        <taxon>Ecdysozoa</taxon>
        <taxon>Nematoda</taxon>
        <taxon>Chromadorea</taxon>
        <taxon>Rhabditida</taxon>
        <taxon>Tylenchina</taxon>
        <taxon>Tylenchomorpha</taxon>
        <taxon>Sphaerularioidea</taxon>
        <taxon>Anguinidae</taxon>
        <taxon>Anguininae</taxon>
        <taxon>Ditylenchus</taxon>
    </lineage>
</organism>
<sequence length="178" mass="20535">MSKFENGQPFAPFHFSYNKFFIFRAVPEELFFTNGACLCLTVLDHDVMSYDDLAGQAFLPLAGMTKLKSLSAKQLPSPLVVPLQMPANFQHNEHSRFLLFHQTFTLTHRSVQILEQRSQRDALAKEMTAYEKYLRDYRILPPSAHDNKEEWSKGLKESLSQMARSKHHQLKQAVGTIF</sequence>
<dbReference type="AlphaFoldDB" id="A0A915EUH2"/>
<reference evidence="2" key="1">
    <citation type="submission" date="2022-11" db="UniProtKB">
        <authorList>
            <consortium name="WormBaseParasite"/>
        </authorList>
    </citation>
    <scope>IDENTIFICATION</scope>
</reference>
<protein>
    <submittedName>
        <fullName evidence="2">Uncharacterized protein</fullName>
    </submittedName>
</protein>
<name>A0A915EUH2_9BILA</name>